<dbReference type="AlphaFoldDB" id="A0A1H8GBU7"/>
<keyword evidence="2" id="KW-1185">Reference proteome</keyword>
<proteinExistence type="predicted"/>
<organism evidence="1 2">
    <name type="scientific">Mucilaginibacter gossypiicola</name>
    <dbReference type="NCBI Taxonomy" id="551995"/>
    <lineage>
        <taxon>Bacteria</taxon>
        <taxon>Pseudomonadati</taxon>
        <taxon>Bacteroidota</taxon>
        <taxon>Sphingobacteriia</taxon>
        <taxon>Sphingobacteriales</taxon>
        <taxon>Sphingobacteriaceae</taxon>
        <taxon>Mucilaginibacter</taxon>
    </lineage>
</organism>
<dbReference type="RefSeq" id="WP_091210445.1">
    <property type="nucleotide sequence ID" value="NZ_FOCL01000003.1"/>
</dbReference>
<dbReference type="OrthoDB" id="757707at2"/>
<evidence type="ECO:0000313" key="1">
    <source>
        <dbReference type="EMBL" id="SEN41225.1"/>
    </source>
</evidence>
<gene>
    <name evidence="1" type="ORF">SAMN05192574_10379</name>
</gene>
<protein>
    <submittedName>
        <fullName evidence="1">Uncharacterized protein</fullName>
    </submittedName>
</protein>
<accession>A0A1H8GBU7</accession>
<reference evidence="2" key="1">
    <citation type="submission" date="2016-10" db="EMBL/GenBank/DDBJ databases">
        <authorList>
            <person name="Varghese N."/>
            <person name="Submissions S."/>
        </authorList>
    </citation>
    <scope>NUCLEOTIDE SEQUENCE [LARGE SCALE GENOMIC DNA]</scope>
    <source>
        <strain evidence="2">Gh-48</strain>
    </source>
</reference>
<dbReference type="EMBL" id="FOCL01000003">
    <property type="protein sequence ID" value="SEN41225.1"/>
    <property type="molecule type" value="Genomic_DNA"/>
</dbReference>
<name>A0A1H8GBU7_9SPHI</name>
<dbReference type="Proteomes" id="UP000198942">
    <property type="component" value="Unassembled WGS sequence"/>
</dbReference>
<evidence type="ECO:0000313" key="2">
    <source>
        <dbReference type="Proteomes" id="UP000198942"/>
    </source>
</evidence>
<dbReference type="STRING" id="551995.SAMN05192574_10379"/>
<sequence length="212" mass="25267">MHDAFNIEIPKLFGSDLYRKIVISKEGVAVESSHNETPLFIYSNELAAFRYGMKFITGYAFTIGRHYFIEIKTEHQKTIVIKFSSYYGFRKKVYRKAWRDIVNNLWNHYFVHHYLSYYNRHKNGENFECFGITFQGNGISWDNKGLLPYTEIGLSNYVNYFMVYNKKNKSQQKSYNFMHDWNALVLQSLLKTLVKEHQATGNENYFRYSSIK</sequence>